<sequence length="248" mass="28698">MRLWANGDIASKNMSYRKSLDSVTSTKFSSCQFSEQLKNPLRNFAQRTEYVEFPNRSEGGSASQGGSEASGFGLRRGKCKWFNVAKGWGFITPDDGGQDVFVHQSQAKEHDTIDNKKTREQRTTEEFEVKNGVRQEDPVSRQQCLAFADDLLVLVKSRKEPKGVVKRLKEETVKRVLRINEKKKTKYTEYGQINNTRFLKVETNEGKTYKFEEVEQFTCLEPRKPNSRKCLEEAQHRTRNPSSNYYKK</sequence>
<comment type="caution">
    <text evidence="5">The sequence shown here is derived from an EMBL/GenBank/DDBJ whole genome shotgun (WGS) entry which is preliminary data.</text>
</comment>
<accession>A0AAV8VW26</accession>
<dbReference type="InterPro" id="IPR012340">
    <property type="entry name" value="NA-bd_OB-fold"/>
</dbReference>
<dbReference type="InterPro" id="IPR011129">
    <property type="entry name" value="CSD"/>
</dbReference>
<gene>
    <name evidence="5" type="ORF">NQ315_008090</name>
</gene>
<keyword evidence="2" id="KW-0963">Cytoplasm</keyword>
<dbReference type="GO" id="GO:0005737">
    <property type="term" value="C:cytoplasm"/>
    <property type="evidence" value="ECO:0007669"/>
    <property type="project" value="UniProtKB-SubCell"/>
</dbReference>
<proteinExistence type="predicted"/>
<evidence type="ECO:0000259" key="4">
    <source>
        <dbReference type="PROSITE" id="PS51857"/>
    </source>
</evidence>
<evidence type="ECO:0000256" key="3">
    <source>
        <dbReference type="SAM" id="MobiDB-lite"/>
    </source>
</evidence>
<dbReference type="GO" id="GO:0003729">
    <property type="term" value="F:mRNA binding"/>
    <property type="evidence" value="ECO:0007669"/>
    <property type="project" value="TreeGrafter"/>
</dbReference>
<feature type="region of interest" description="Disordered" evidence="3">
    <location>
        <begin position="227"/>
        <end position="248"/>
    </location>
</feature>
<evidence type="ECO:0000313" key="6">
    <source>
        <dbReference type="Proteomes" id="UP001159042"/>
    </source>
</evidence>
<comment type="subcellular location">
    <subcellularLocation>
        <location evidence="1">Cytoplasm</location>
    </subcellularLocation>
</comment>
<dbReference type="InterPro" id="IPR051373">
    <property type="entry name" value="Lin-28_RNA-binding"/>
</dbReference>
<dbReference type="PROSITE" id="PS51857">
    <property type="entry name" value="CSD_2"/>
    <property type="match status" value="1"/>
</dbReference>
<evidence type="ECO:0000256" key="2">
    <source>
        <dbReference type="ARBA" id="ARBA00022490"/>
    </source>
</evidence>
<dbReference type="Gene3D" id="2.40.50.140">
    <property type="entry name" value="Nucleic acid-binding proteins"/>
    <property type="match status" value="1"/>
</dbReference>
<dbReference type="PANTHER" id="PTHR46109:SF1">
    <property type="entry name" value="PROTEIN LIN-28 HOMOLOG"/>
    <property type="match status" value="1"/>
</dbReference>
<dbReference type="Pfam" id="PF00313">
    <property type="entry name" value="CSD"/>
    <property type="match status" value="1"/>
</dbReference>
<organism evidence="5 6">
    <name type="scientific">Exocentrus adspersus</name>
    <dbReference type="NCBI Taxonomy" id="1586481"/>
    <lineage>
        <taxon>Eukaryota</taxon>
        <taxon>Metazoa</taxon>
        <taxon>Ecdysozoa</taxon>
        <taxon>Arthropoda</taxon>
        <taxon>Hexapoda</taxon>
        <taxon>Insecta</taxon>
        <taxon>Pterygota</taxon>
        <taxon>Neoptera</taxon>
        <taxon>Endopterygota</taxon>
        <taxon>Coleoptera</taxon>
        <taxon>Polyphaga</taxon>
        <taxon>Cucujiformia</taxon>
        <taxon>Chrysomeloidea</taxon>
        <taxon>Cerambycidae</taxon>
        <taxon>Lamiinae</taxon>
        <taxon>Acanthocinini</taxon>
        <taxon>Exocentrus</taxon>
    </lineage>
</organism>
<dbReference type="PANTHER" id="PTHR46109">
    <property type="entry name" value="PROTEIN LIN-28"/>
    <property type="match status" value="1"/>
</dbReference>
<dbReference type="GO" id="GO:0031054">
    <property type="term" value="P:pre-miRNA processing"/>
    <property type="evidence" value="ECO:0007669"/>
    <property type="project" value="TreeGrafter"/>
</dbReference>
<evidence type="ECO:0000313" key="5">
    <source>
        <dbReference type="EMBL" id="KAJ8918394.1"/>
    </source>
</evidence>
<dbReference type="GO" id="GO:0005634">
    <property type="term" value="C:nucleus"/>
    <property type="evidence" value="ECO:0007669"/>
    <property type="project" value="TreeGrafter"/>
</dbReference>
<evidence type="ECO:0000256" key="1">
    <source>
        <dbReference type="ARBA" id="ARBA00004496"/>
    </source>
</evidence>
<reference evidence="5 6" key="1">
    <citation type="journal article" date="2023" name="Insect Mol. Biol.">
        <title>Genome sequencing provides insights into the evolution of gene families encoding plant cell wall-degrading enzymes in longhorned beetles.</title>
        <authorList>
            <person name="Shin N.R."/>
            <person name="Okamura Y."/>
            <person name="Kirsch R."/>
            <person name="Pauchet Y."/>
        </authorList>
    </citation>
    <scope>NUCLEOTIDE SEQUENCE [LARGE SCALE GENOMIC DNA]</scope>
    <source>
        <strain evidence="5">EAD_L_NR</strain>
    </source>
</reference>
<dbReference type="SMART" id="SM00357">
    <property type="entry name" value="CSP"/>
    <property type="match status" value="1"/>
</dbReference>
<feature type="domain" description="CSD" evidence="4">
    <location>
        <begin position="74"/>
        <end position="145"/>
    </location>
</feature>
<dbReference type="CDD" id="cd04458">
    <property type="entry name" value="CSP_CDS"/>
    <property type="match status" value="1"/>
</dbReference>
<protein>
    <recommendedName>
        <fullName evidence="4">CSD domain-containing protein</fullName>
    </recommendedName>
</protein>
<keyword evidence="6" id="KW-1185">Reference proteome</keyword>
<dbReference type="AlphaFoldDB" id="A0AAV8VW26"/>
<dbReference type="EMBL" id="JANEYG010000026">
    <property type="protein sequence ID" value="KAJ8918394.1"/>
    <property type="molecule type" value="Genomic_DNA"/>
</dbReference>
<dbReference type="InterPro" id="IPR002059">
    <property type="entry name" value="CSP_DNA-bd"/>
</dbReference>
<feature type="compositionally biased region" description="Basic and acidic residues" evidence="3">
    <location>
        <begin position="227"/>
        <end position="236"/>
    </location>
</feature>
<name>A0AAV8VW26_9CUCU</name>
<dbReference type="PRINTS" id="PR00050">
    <property type="entry name" value="COLDSHOCK"/>
</dbReference>
<dbReference type="Proteomes" id="UP001159042">
    <property type="component" value="Unassembled WGS sequence"/>
</dbReference>
<dbReference type="SUPFAM" id="SSF50249">
    <property type="entry name" value="Nucleic acid-binding proteins"/>
    <property type="match status" value="1"/>
</dbReference>